<evidence type="ECO:0000313" key="1">
    <source>
        <dbReference type="EMBL" id="MEQ2194263.1"/>
    </source>
</evidence>
<reference evidence="1 2" key="1">
    <citation type="submission" date="2021-06" db="EMBL/GenBank/DDBJ databases">
        <authorList>
            <person name="Palmer J.M."/>
        </authorList>
    </citation>
    <scope>NUCLEOTIDE SEQUENCE [LARGE SCALE GENOMIC DNA]</scope>
    <source>
        <strain evidence="1 2">XC_2019</strain>
        <tissue evidence="1">Muscle</tissue>
    </source>
</reference>
<comment type="caution">
    <text evidence="1">The sequence shown here is derived from an EMBL/GenBank/DDBJ whole genome shotgun (WGS) entry which is preliminary data.</text>
</comment>
<dbReference type="Proteomes" id="UP001434883">
    <property type="component" value="Unassembled WGS sequence"/>
</dbReference>
<gene>
    <name evidence="1" type="ORF">XENOCAPTIV_026410</name>
</gene>
<organism evidence="1 2">
    <name type="scientific">Xenoophorus captivus</name>
    <dbReference type="NCBI Taxonomy" id="1517983"/>
    <lineage>
        <taxon>Eukaryota</taxon>
        <taxon>Metazoa</taxon>
        <taxon>Chordata</taxon>
        <taxon>Craniata</taxon>
        <taxon>Vertebrata</taxon>
        <taxon>Euteleostomi</taxon>
        <taxon>Actinopterygii</taxon>
        <taxon>Neopterygii</taxon>
        <taxon>Teleostei</taxon>
        <taxon>Neoteleostei</taxon>
        <taxon>Acanthomorphata</taxon>
        <taxon>Ovalentaria</taxon>
        <taxon>Atherinomorphae</taxon>
        <taxon>Cyprinodontiformes</taxon>
        <taxon>Goodeidae</taxon>
        <taxon>Xenoophorus</taxon>
    </lineage>
</organism>
<proteinExistence type="predicted"/>
<name>A0ABV0QFM2_9TELE</name>
<dbReference type="PROSITE" id="PS51257">
    <property type="entry name" value="PROKAR_LIPOPROTEIN"/>
    <property type="match status" value="1"/>
</dbReference>
<keyword evidence="2" id="KW-1185">Reference proteome</keyword>
<protein>
    <recommendedName>
        <fullName evidence="3">Secreted protein</fullName>
    </recommendedName>
</protein>
<evidence type="ECO:0000313" key="2">
    <source>
        <dbReference type="Proteomes" id="UP001434883"/>
    </source>
</evidence>
<accession>A0ABV0QFM2</accession>
<dbReference type="EMBL" id="JAHRIN010009059">
    <property type="protein sequence ID" value="MEQ2194263.1"/>
    <property type="molecule type" value="Genomic_DNA"/>
</dbReference>
<sequence>MFLKQLGFLSAAFSISSENSQVVLIAISCACVYQVSERTWTPTHMRTRARLFMSLPKSLTPPALLLIKSWEQVRLKEHIVGSLTHTPCGLY</sequence>
<evidence type="ECO:0008006" key="3">
    <source>
        <dbReference type="Google" id="ProtNLM"/>
    </source>
</evidence>